<dbReference type="GO" id="GO:0006508">
    <property type="term" value="P:proteolysis"/>
    <property type="evidence" value="ECO:0007669"/>
    <property type="project" value="UniProtKB-KW"/>
</dbReference>
<gene>
    <name evidence="12" type="primary">prlC</name>
    <name evidence="12" type="ORF">Mgrana_02758</name>
</gene>
<evidence type="ECO:0000259" key="10">
    <source>
        <dbReference type="Pfam" id="PF01432"/>
    </source>
</evidence>
<evidence type="ECO:0000259" key="11">
    <source>
        <dbReference type="Pfam" id="PF19310"/>
    </source>
</evidence>
<dbReference type="Gene3D" id="1.20.1050.40">
    <property type="entry name" value="Endopeptidase. Chain P, domain 1"/>
    <property type="match status" value="1"/>
</dbReference>
<keyword evidence="6 9" id="KW-0482">Metalloprotease</keyword>
<dbReference type="OrthoDB" id="9773538at2"/>
<evidence type="ECO:0000256" key="2">
    <source>
        <dbReference type="ARBA" id="ARBA00022670"/>
    </source>
</evidence>
<dbReference type="EC" id="3.4.24.70" evidence="8"/>
<dbReference type="InterPro" id="IPR024080">
    <property type="entry name" value="Neurolysin/TOP_N"/>
</dbReference>
<dbReference type="Gene3D" id="1.10.1370.10">
    <property type="entry name" value="Neurolysin, domain 3"/>
    <property type="match status" value="1"/>
</dbReference>
<evidence type="ECO:0000256" key="5">
    <source>
        <dbReference type="ARBA" id="ARBA00022833"/>
    </source>
</evidence>
<evidence type="ECO:0000256" key="7">
    <source>
        <dbReference type="ARBA" id="ARBA00024603"/>
    </source>
</evidence>
<dbReference type="InterPro" id="IPR024079">
    <property type="entry name" value="MetalloPept_cat_dom_sf"/>
</dbReference>
<comment type="cofactor">
    <cofactor evidence="9">
        <name>Zn(2+)</name>
        <dbReference type="ChEBI" id="CHEBI:29105"/>
    </cofactor>
    <text evidence="9">Binds 1 zinc ion.</text>
</comment>
<dbReference type="PANTHER" id="PTHR43660:SF1">
    <property type="entry name" value="DIPEPTIDYL CARBOXYPEPTIDASE"/>
    <property type="match status" value="1"/>
</dbReference>
<dbReference type="InterPro" id="IPR034005">
    <property type="entry name" value="M3A_DCP"/>
</dbReference>
<comment type="caution">
    <text evidence="12">The sequence shown here is derived from an EMBL/GenBank/DDBJ whole genome shotgun (WGS) entry which is preliminary data.</text>
</comment>
<evidence type="ECO:0000256" key="8">
    <source>
        <dbReference type="ARBA" id="ARBA00026100"/>
    </source>
</evidence>
<dbReference type="EMBL" id="QWLB01000046">
    <property type="protein sequence ID" value="RIH91360.1"/>
    <property type="molecule type" value="Genomic_DNA"/>
</dbReference>
<organism evidence="12 13">
    <name type="scientific">Meiothermus granaticius NBRC 107808</name>
    <dbReference type="NCBI Taxonomy" id="1227551"/>
    <lineage>
        <taxon>Bacteria</taxon>
        <taxon>Thermotogati</taxon>
        <taxon>Deinococcota</taxon>
        <taxon>Deinococci</taxon>
        <taxon>Thermales</taxon>
        <taxon>Thermaceae</taxon>
        <taxon>Meiothermus</taxon>
    </lineage>
</organism>
<feature type="domain" description="Oligopeptidase A N-terminal" evidence="11">
    <location>
        <begin position="28"/>
        <end position="149"/>
    </location>
</feature>
<dbReference type="RefSeq" id="WP_119358204.1">
    <property type="nucleotide sequence ID" value="NZ_BJXM01000016.1"/>
</dbReference>
<keyword evidence="3 9" id="KW-0479">Metal-binding</keyword>
<dbReference type="GO" id="GO:0005829">
    <property type="term" value="C:cytosol"/>
    <property type="evidence" value="ECO:0007669"/>
    <property type="project" value="UniProtKB-ARBA"/>
</dbReference>
<dbReference type="Pfam" id="PF19310">
    <property type="entry name" value="TOP_N"/>
    <property type="match status" value="1"/>
</dbReference>
<comment type="catalytic activity">
    <reaction evidence="7">
        <text>Hydrolysis of oligopeptides, with broad specificity. Gly or Ala commonly occur as P1 or P1' residues, but more distant residues are also important, as is shown by the fact that Z-Gly-Pro-Gly-|-Gly-Pro-Ala is cleaved, but not Z-(Gly)(5).</text>
        <dbReference type="EC" id="3.4.24.70"/>
    </reaction>
</comment>
<keyword evidence="5 9" id="KW-0862">Zinc</keyword>
<evidence type="ECO:0000256" key="3">
    <source>
        <dbReference type="ARBA" id="ARBA00022723"/>
    </source>
</evidence>
<dbReference type="GO" id="GO:0046872">
    <property type="term" value="F:metal ion binding"/>
    <property type="evidence" value="ECO:0007669"/>
    <property type="project" value="UniProtKB-UniRule"/>
</dbReference>
<dbReference type="CDD" id="cd06456">
    <property type="entry name" value="M3A_DCP"/>
    <property type="match status" value="1"/>
</dbReference>
<name>A0A399F5L3_9DEIN</name>
<reference evidence="12 13" key="1">
    <citation type="submission" date="2018-08" db="EMBL/GenBank/DDBJ databases">
        <title>Meiothermus granaticius genome AF-68 sequencing project.</title>
        <authorList>
            <person name="Da Costa M.S."/>
            <person name="Albuquerque L."/>
            <person name="Raposo P."/>
            <person name="Froufe H.J.C."/>
            <person name="Barroso C.S."/>
            <person name="Egas C."/>
        </authorList>
    </citation>
    <scope>NUCLEOTIDE SEQUENCE [LARGE SCALE GENOMIC DNA]</scope>
    <source>
        <strain evidence="12 13">AF-68</strain>
    </source>
</reference>
<dbReference type="AlphaFoldDB" id="A0A399F5L3"/>
<evidence type="ECO:0000256" key="4">
    <source>
        <dbReference type="ARBA" id="ARBA00022801"/>
    </source>
</evidence>
<dbReference type="Gene3D" id="3.40.390.10">
    <property type="entry name" value="Collagenase (Catalytic Domain)"/>
    <property type="match status" value="1"/>
</dbReference>
<dbReference type="FunFam" id="3.40.390.10:FF:000009">
    <property type="entry name" value="Oligopeptidase A"/>
    <property type="match status" value="1"/>
</dbReference>
<evidence type="ECO:0000256" key="1">
    <source>
        <dbReference type="ARBA" id="ARBA00006040"/>
    </source>
</evidence>
<dbReference type="InterPro" id="IPR001567">
    <property type="entry name" value="Pept_M3A_M3B_dom"/>
</dbReference>
<keyword evidence="4 9" id="KW-0378">Hydrolase</keyword>
<dbReference type="InterPro" id="IPR024077">
    <property type="entry name" value="Neurolysin/TOP_dom2"/>
</dbReference>
<dbReference type="InterPro" id="IPR045666">
    <property type="entry name" value="OpdA_N"/>
</dbReference>
<dbReference type="Proteomes" id="UP000266178">
    <property type="component" value="Unassembled WGS sequence"/>
</dbReference>
<keyword evidence="13" id="KW-1185">Reference proteome</keyword>
<protein>
    <recommendedName>
        <fullName evidence="8">oligopeptidase A</fullName>
        <ecNumber evidence="8">3.4.24.70</ecNumber>
    </recommendedName>
</protein>
<evidence type="ECO:0000313" key="13">
    <source>
        <dbReference type="Proteomes" id="UP000266178"/>
    </source>
</evidence>
<dbReference type="GO" id="GO:0004222">
    <property type="term" value="F:metalloendopeptidase activity"/>
    <property type="evidence" value="ECO:0007669"/>
    <property type="project" value="UniProtKB-EC"/>
</dbReference>
<feature type="domain" description="Peptidase M3A/M3B catalytic" evidence="10">
    <location>
        <begin position="222"/>
        <end position="669"/>
    </location>
</feature>
<evidence type="ECO:0000256" key="6">
    <source>
        <dbReference type="ARBA" id="ARBA00023049"/>
    </source>
</evidence>
<comment type="similarity">
    <text evidence="1 9">Belongs to the peptidase M3 family.</text>
</comment>
<proteinExistence type="inferred from homology"/>
<dbReference type="SUPFAM" id="SSF55486">
    <property type="entry name" value="Metalloproteases ('zincins'), catalytic domain"/>
    <property type="match status" value="1"/>
</dbReference>
<accession>A0A399F5L3</accession>
<keyword evidence="2 9" id="KW-0645">Protease</keyword>
<evidence type="ECO:0000313" key="12">
    <source>
        <dbReference type="EMBL" id="RIH91360.1"/>
    </source>
</evidence>
<sequence>MRDNPLQHLDFEIPFDRIQPEHIEPALQALMAEAEAELQAILEVQGPRTYANTLGALDRLGERLSRAFGVISHLEATCTTPALRAAYNAVLPAVTAFYTRVQLSEGLYRALQAYAQTEEAQRLSPAKARFLRLSLDRFRREGAELPPEKKARLEAIHTALSELTTRFRQNVTDSTADWELYLEDSQVAGLPPSTLEAARQSALGKGREGYRFTLQAPSYLALMTHLEHRGIREAVYWAYQTRATEEGRDNRPLIAEILALRQEKAELLGYANFAEYVLEERMAKNAATALAFERDLAEKVRPQFERERAELEAFRRELEGPEAPPIQPWDVRYYLERQRKARFDYDTEALRPYFALPNVLKGLFELCHRVFGVEVEEIQGVPVWHPEVRVYEVRRNGQWIARFYTDWFPRESKRAGAWASGLWTGEREGRLEPHLGLNCGNLTPPVGDQPALLTLREVETVFHEFGHFLHLALSEVEVKSLAGTRVPWDFVELPSQIMENWVWEREALDLFARHYQSGEPIPEDLFQKMLRARTHGEGHNTLRQLWFGTQDLYLHTRYEPSREVVAYLEQLQAEFSPVPLMESPVYIASFSHLFGAPVGYAAGYYSYKWAEVLDADAFGRFKREGLFNPMTGRAFVEHVLSKGNSADPAELFRRFMGRDPDPRALLARAGLLA</sequence>
<dbReference type="Pfam" id="PF01432">
    <property type="entry name" value="Peptidase_M3"/>
    <property type="match status" value="1"/>
</dbReference>
<dbReference type="InterPro" id="IPR045090">
    <property type="entry name" value="Pept_M3A_M3B"/>
</dbReference>
<evidence type="ECO:0000256" key="9">
    <source>
        <dbReference type="RuleBase" id="RU003435"/>
    </source>
</evidence>
<dbReference type="PANTHER" id="PTHR43660">
    <property type="entry name" value="DIPEPTIDYL CARBOXYPEPTIDASE"/>
    <property type="match status" value="1"/>
</dbReference>